<reference evidence="5" key="1">
    <citation type="journal article" date="2018" name="Proc. Natl. Acad. Sci. U.S.A.">
        <title>Linking secondary metabolites to gene clusters through genome sequencing of six diverse Aspergillus species.</title>
        <authorList>
            <person name="Kaerboelling I."/>
            <person name="Vesth T.C."/>
            <person name="Frisvad J.C."/>
            <person name="Nybo J.L."/>
            <person name="Theobald S."/>
            <person name="Kuo A."/>
            <person name="Bowyer P."/>
            <person name="Matsuda Y."/>
            <person name="Mondo S."/>
            <person name="Lyhne E.K."/>
            <person name="Kogle M.E."/>
            <person name="Clum A."/>
            <person name="Lipzen A."/>
            <person name="Salamov A."/>
            <person name="Ngan C.Y."/>
            <person name="Daum C."/>
            <person name="Chiniquy J."/>
            <person name="Barry K."/>
            <person name="LaButti K."/>
            <person name="Haridas S."/>
            <person name="Simmons B.A."/>
            <person name="Magnuson J.K."/>
            <person name="Mortensen U.H."/>
            <person name="Larsen T.O."/>
            <person name="Grigoriev I.V."/>
            <person name="Baker S.E."/>
            <person name="Andersen M.R."/>
        </authorList>
    </citation>
    <scope>NUCLEOTIDE SEQUENCE [LARGE SCALE GENOMIC DNA]</scope>
    <source>
        <strain evidence="5">IBT 16806</strain>
    </source>
</reference>
<dbReference type="PROSITE" id="PS50213">
    <property type="entry name" value="FAS1"/>
    <property type="match status" value="1"/>
</dbReference>
<dbReference type="GeneID" id="36535506"/>
<sequence length="234" mass="26755">MRRTPFVLFVIAFCFIGSVIANLSLPPRFSLRKRLPRSLVDIPHLRHEQGLQDDTELRNWLSKQQPVMNKMFSSSSRENDSEKPVVSDVLPKNRAINIFASLTRQFEPIESRLTDSSKNTTVLAPRNSAIQRLPCKPWENPEDYEKFGGVSAYEGQEGEDRAKQNLQRFVEAHIITTSPWREDEEVETLGGAKLKWTKDGDKIYIQPGNVEVDNIAETVTNGELWILNGVVNYR</sequence>
<comment type="caution">
    <text evidence="4">The sequence shown here is derived from an EMBL/GenBank/DDBJ whole genome shotgun (WGS) entry which is preliminary data.</text>
</comment>
<dbReference type="RefSeq" id="XP_024679641.1">
    <property type="nucleotide sequence ID" value="XM_024828181.1"/>
</dbReference>
<protein>
    <recommendedName>
        <fullName evidence="3">FAS1 domain-containing protein</fullName>
    </recommendedName>
</protein>
<name>A0A2I1C082_ASPN1</name>
<dbReference type="SUPFAM" id="SSF82153">
    <property type="entry name" value="FAS1 domain"/>
    <property type="match status" value="1"/>
</dbReference>
<dbReference type="OrthoDB" id="5551751at2759"/>
<feature type="signal peptide" evidence="2">
    <location>
        <begin position="1"/>
        <end position="21"/>
    </location>
</feature>
<keyword evidence="1 2" id="KW-0732">Signal</keyword>
<evidence type="ECO:0000259" key="3">
    <source>
        <dbReference type="PROSITE" id="PS50213"/>
    </source>
</evidence>
<dbReference type="EMBL" id="MSZS01000007">
    <property type="protein sequence ID" value="PKX91046.1"/>
    <property type="molecule type" value="Genomic_DNA"/>
</dbReference>
<evidence type="ECO:0000313" key="5">
    <source>
        <dbReference type="Proteomes" id="UP000234474"/>
    </source>
</evidence>
<dbReference type="AlphaFoldDB" id="A0A2I1C082"/>
<dbReference type="STRING" id="1392255.A0A2I1C082"/>
<dbReference type="PANTHER" id="PTHR28156">
    <property type="entry name" value="FAS1 DOMAIN-CONTAINING PROTEIN YDR262W"/>
    <property type="match status" value="1"/>
</dbReference>
<evidence type="ECO:0000256" key="2">
    <source>
        <dbReference type="SAM" id="SignalP"/>
    </source>
</evidence>
<accession>A0A2I1C082</accession>
<feature type="chain" id="PRO_5014169482" description="FAS1 domain-containing protein" evidence="2">
    <location>
        <begin position="22"/>
        <end position="234"/>
    </location>
</feature>
<dbReference type="Gene3D" id="2.30.180.10">
    <property type="entry name" value="FAS1 domain"/>
    <property type="match status" value="1"/>
</dbReference>
<gene>
    <name evidence="4" type="ORF">P174DRAFT_444819</name>
</gene>
<feature type="domain" description="FAS1" evidence="3">
    <location>
        <begin position="83"/>
        <end position="231"/>
    </location>
</feature>
<dbReference type="InterPro" id="IPR000782">
    <property type="entry name" value="FAS1_domain"/>
</dbReference>
<evidence type="ECO:0000313" key="4">
    <source>
        <dbReference type="EMBL" id="PKX91046.1"/>
    </source>
</evidence>
<dbReference type="OMA" id="PWENPED"/>
<proteinExistence type="predicted"/>
<dbReference type="InterPro" id="IPR040200">
    <property type="entry name" value="Mug57-like"/>
</dbReference>
<dbReference type="InterPro" id="IPR036378">
    <property type="entry name" value="FAS1_dom_sf"/>
</dbReference>
<organism evidence="4 5">
    <name type="scientific">Aspergillus novofumigatus (strain IBT 16806)</name>
    <dbReference type="NCBI Taxonomy" id="1392255"/>
    <lineage>
        <taxon>Eukaryota</taxon>
        <taxon>Fungi</taxon>
        <taxon>Dikarya</taxon>
        <taxon>Ascomycota</taxon>
        <taxon>Pezizomycotina</taxon>
        <taxon>Eurotiomycetes</taxon>
        <taxon>Eurotiomycetidae</taxon>
        <taxon>Eurotiales</taxon>
        <taxon>Aspergillaceae</taxon>
        <taxon>Aspergillus</taxon>
        <taxon>Aspergillus subgen. Fumigati</taxon>
    </lineage>
</organism>
<evidence type="ECO:0000256" key="1">
    <source>
        <dbReference type="ARBA" id="ARBA00022729"/>
    </source>
</evidence>
<dbReference type="PANTHER" id="PTHR28156:SF1">
    <property type="entry name" value="FAS1 DOMAIN-CONTAINING PROTEIN YDR262W"/>
    <property type="match status" value="1"/>
</dbReference>
<dbReference type="Pfam" id="PF02469">
    <property type="entry name" value="Fasciclin"/>
    <property type="match status" value="1"/>
</dbReference>
<dbReference type="Proteomes" id="UP000234474">
    <property type="component" value="Unassembled WGS sequence"/>
</dbReference>
<keyword evidence="5" id="KW-1185">Reference proteome</keyword>
<dbReference type="VEuPathDB" id="FungiDB:P174DRAFT_444819"/>